<dbReference type="Proteomes" id="UP001352852">
    <property type="component" value="Unassembled WGS sequence"/>
</dbReference>
<accession>A0ABU7CS15</accession>
<organism evidence="1 2">
    <name type="scientific">Characodon lateralis</name>
    <dbReference type="NCBI Taxonomy" id="208331"/>
    <lineage>
        <taxon>Eukaryota</taxon>
        <taxon>Metazoa</taxon>
        <taxon>Chordata</taxon>
        <taxon>Craniata</taxon>
        <taxon>Vertebrata</taxon>
        <taxon>Euteleostomi</taxon>
        <taxon>Actinopterygii</taxon>
        <taxon>Neopterygii</taxon>
        <taxon>Teleostei</taxon>
        <taxon>Neoteleostei</taxon>
        <taxon>Acanthomorphata</taxon>
        <taxon>Ovalentaria</taxon>
        <taxon>Atherinomorphae</taxon>
        <taxon>Cyprinodontiformes</taxon>
        <taxon>Goodeidae</taxon>
        <taxon>Characodon</taxon>
    </lineage>
</organism>
<evidence type="ECO:0000313" key="1">
    <source>
        <dbReference type="EMBL" id="MED6264313.1"/>
    </source>
</evidence>
<sequence>MRRCCRWLQLQTRASHLRASAFDCFCQGVHSLKQPAAVGGARRVQCASILTQGSFIWGFCCSLSAYCDP</sequence>
<gene>
    <name evidence="1" type="ORF">CHARACLAT_013482</name>
</gene>
<protein>
    <submittedName>
        <fullName evidence="1">Uncharacterized protein</fullName>
    </submittedName>
</protein>
<keyword evidence="2" id="KW-1185">Reference proteome</keyword>
<comment type="caution">
    <text evidence="1">The sequence shown here is derived from an EMBL/GenBank/DDBJ whole genome shotgun (WGS) entry which is preliminary data.</text>
</comment>
<name>A0ABU7CS15_9TELE</name>
<dbReference type="EMBL" id="JAHUTJ010000972">
    <property type="protein sequence ID" value="MED6264313.1"/>
    <property type="molecule type" value="Genomic_DNA"/>
</dbReference>
<evidence type="ECO:0000313" key="2">
    <source>
        <dbReference type="Proteomes" id="UP001352852"/>
    </source>
</evidence>
<reference evidence="1 2" key="1">
    <citation type="submission" date="2021-06" db="EMBL/GenBank/DDBJ databases">
        <authorList>
            <person name="Palmer J.M."/>
        </authorList>
    </citation>
    <scope>NUCLEOTIDE SEQUENCE [LARGE SCALE GENOMIC DNA]</scope>
    <source>
        <strain evidence="1 2">CL_MEX2019</strain>
        <tissue evidence="1">Muscle</tissue>
    </source>
</reference>
<proteinExistence type="predicted"/>